<evidence type="ECO:0000259" key="6">
    <source>
        <dbReference type="PROSITE" id="PS50043"/>
    </source>
</evidence>
<gene>
    <name evidence="8" type="ORF">GCM10010529_02780</name>
</gene>
<feature type="domain" description="HTH luxR-type" evidence="6">
    <location>
        <begin position="166"/>
        <end position="231"/>
    </location>
</feature>
<dbReference type="PROSITE" id="PS50043">
    <property type="entry name" value="HTH_LUXR_2"/>
    <property type="match status" value="1"/>
</dbReference>
<dbReference type="InterPro" id="IPR016032">
    <property type="entry name" value="Sig_transdc_resp-reg_C-effctor"/>
</dbReference>
<evidence type="ECO:0000256" key="2">
    <source>
        <dbReference type="ARBA" id="ARBA00023015"/>
    </source>
</evidence>
<feature type="domain" description="Response regulatory" evidence="7">
    <location>
        <begin position="4"/>
        <end position="134"/>
    </location>
</feature>
<evidence type="ECO:0000313" key="9">
    <source>
        <dbReference type="Proteomes" id="UP001500236"/>
    </source>
</evidence>
<dbReference type="InterPro" id="IPR000792">
    <property type="entry name" value="Tscrpt_reg_LuxR_C"/>
</dbReference>
<reference evidence="9" key="1">
    <citation type="journal article" date="2019" name="Int. J. Syst. Evol. Microbiol.">
        <title>The Global Catalogue of Microorganisms (GCM) 10K type strain sequencing project: providing services to taxonomists for standard genome sequencing and annotation.</title>
        <authorList>
            <consortium name="The Broad Institute Genomics Platform"/>
            <consortium name="The Broad Institute Genome Sequencing Center for Infectious Disease"/>
            <person name="Wu L."/>
            <person name="Ma J."/>
        </authorList>
    </citation>
    <scope>NUCLEOTIDE SEQUENCE [LARGE SCALE GENOMIC DNA]</scope>
    <source>
        <strain evidence="9">JCM 14309</strain>
    </source>
</reference>
<keyword evidence="3" id="KW-0238">DNA-binding</keyword>
<keyword evidence="1 5" id="KW-0597">Phosphoprotein</keyword>
<comment type="caution">
    <text evidence="8">The sequence shown here is derived from an EMBL/GenBank/DDBJ whole genome shotgun (WGS) entry which is preliminary data.</text>
</comment>
<dbReference type="PRINTS" id="PR00038">
    <property type="entry name" value="HTHLUXR"/>
</dbReference>
<keyword evidence="2" id="KW-0805">Transcription regulation</keyword>
<dbReference type="InterPro" id="IPR039420">
    <property type="entry name" value="WalR-like"/>
</dbReference>
<dbReference type="InterPro" id="IPR001789">
    <property type="entry name" value="Sig_transdc_resp-reg_receiver"/>
</dbReference>
<dbReference type="Pfam" id="PF00072">
    <property type="entry name" value="Response_reg"/>
    <property type="match status" value="1"/>
</dbReference>
<dbReference type="InterPro" id="IPR058245">
    <property type="entry name" value="NreC/VraR/RcsB-like_REC"/>
</dbReference>
<dbReference type="CDD" id="cd06170">
    <property type="entry name" value="LuxR_C_like"/>
    <property type="match status" value="1"/>
</dbReference>
<evidence type="ECO:0000256" key="1">
    <source>
        <dbReference type="ARBA" id="ARBA00022553"/>
    </source>
</evidence>
<sequence length="239" mass="25088">MTIHVVLADDQDLVRAGIRALLARGAQEGGASGTLGDEPLEVVGEAVDGDDALRVVRRTRPDVVLMDLRMPGTDGVAATRAIRADPQLDGVRVLILTTFDDDADVLDAVRAGAAGYLLKDTPAEQLRGAVRTAAEGGNLLSPQIAPRLMEHVAALPSPAGDSDDGAGLDLSELTDREHEVLRAVAQGLTNAEIGATLHLSPATARTYVSRILHKLHARDRTELAILAHRAGLGPPEPRG</sequence>
<evidence type="ECO:0000256" key="3">
    <source>
        <dbReference type="ARBA" id="ARBA00023125"/>
    </source>
</evidence>
<evidence type="ECO:0000259" key="7">
    <source>
        <dbReference type="PROSITE" id="PS50110"/>
    </source>
</evidence>
<dbReference type="SUPFAM" id="SSF46894">
    <property type="entry name" value="C-terminal effector domain of the bipartite response regulators"/>
    <property type="match status" value="1"/>
</dbReference>
<dbReference type="PANTHER" id="PTHR43214:SF24">
    <property type="entry name" value="TRANSCRIPTIONAL REGULATORY PROTEIN NARL-RELATED"/>
    <property type="match status" value="1"/>
</dbReference>
<organism evidence="8 9">
    <name type="scientific">Nesterenkonia aethiopica</name>
    <dbReference type="NCBI Taxonomy" id="269144"/>
    <lineage>
        <taxon>Bacteria</taxon>
        <taxon>Bacillati</taxon>
        <taxon>Actinomycetota</taxon>
        <taxon>Actinomycetes</taxon>
        <taxon>Micrococcales</taxon>
        <taxon>Micrococcaceae</taxon>
        <taxon>Nesterenkonia</taxon>
    </lineage>
</organism>
<keyword evidence="4" id="KW-0804">Transcription</keyword>
<evidence type="ECO:0000256" key="4">
    <source>
        <dbReference type="ARBA" id="ARBA00023163"/>
    </source>
</evidence>
<dbReference type="Proteomes" id="UP001500236">
    <property type="component" value="Unassembled WGS sequence"/>
</dbReference>
<dbReference type="PROSITE" id="PS50110">
    <property type="entry name" value="RESPONSE_REGULATORY"/>
    <property type="match status" value="1"/>
</dbReference>
<dbReference type="Pfam" id="PF00196">
    <property type="entry name" value="GerE"/>
    <property type="match status" value="1"/>
</dbReference>
<dbReference type="SMART" id="SM00421">
    <property type="entry name" value="HTH_LUXR"/>
    <property type="match status" value="1"/>
</dbReference>
<dbReference type="EMBL" id="BAAAVT010000002">
    <property type="protein sequence ID" value="GAA3052186.1"/>
    <property type="molecule type" value="Genomic_DNA"/>
</dbReference>
<evidence type="ECO:0000313" key="8">
    <source>
        <dbReference type="EMBL" id="GAA3052186.1"/>
    </source>
</evidence>
<dbReference type="SUPFAM" id="SSF52172">
    <property type="entry name" value="CheY-like"/>
    <property type="match status" value="1"/>
</dbReference>
<feature type="modified residue" description="4-aspartylphosphate" evidence="5">
    <location>
        <position position="67"/>
    </location>
</feature>
<dbReference type="SMART" id="SM00448">
    <property type="entry name" value="REC"/>
    <property type="match status" value="1"/>
</dbReference>
<accession>A0ABP6LRQ2</accession>
<protein>
    <submittedName>
        <fullName evidence="8">Response regulator transcription factor</fullName>
    </submittedName>
</protein>
<dbReference type="InterPro" id="IPR011006">
    <property type="entry name" value="CheY-like_superfamily"/>
</dbReference>
<evidence type="ECO:0000256" key="5">
    <source>
        <dbReference type="PROSITE-ProRule" id="PRU00169"/>
    </source>
</evidence>
<dbReference type="RefSeq" id="WP_344682773.1">
    <property type="nucleotide sequence ID" value="NZ_BAAAVT010000002.1"/>
</dbReference>
<dbReference type="CDD" id="cd17535">
    <property type="entry name" value="REC_NarL-like"/>
    <property type="match status" value="1"/>
</dbReference>
<proteinExistence type="predicted"/>
<name>A0ABP6LRQ2_9MICC</name>
<dbReference type="PANTHER" id="PTHR43214">
    <property type="entry name" value="TWO-COMPONENT RESPONSE REGULATOR"/>
    <property type="match status" value="1"/>
</dbReference>
<keyword evidence="9" id="KW-1185">Reference proteome</keyword>
<dbReference type="Gene3D" id="3.40.50.2300">
    <property type="match status" value="1"/>
</dbReference>